<name>A0A560LCV9_9BRAD</name>
<evidence type="ECO:0000313" key="2">
    <source>
        <dbReference type="EMBL" id="TWB93195.1"/>
    </source>
</evidence>
<accession>A0A560LCV9</accession>
<comment type="caution">
    <text evidence="2">The sequence shown here is derived from an EMBL/GenBank/DDBJ whole genome shotgun (WGS) entry which is preliminary data.</text>
</comment>
<proteinExistence type="predicted"/>
<dbReference type="EMBL" id="VITY01000011">
    <property type="protein sequence ID" value="TWB93195.1"/>
    <property type="molecule type" value="Genomic_DNA"/>
</dbReference>
<sequence length="190" mass="21049">MNICAGVTDRMSVTCRKSLPNPTKPNTTCCPKRRFISIREERRNNFQSMADKGRAALETAEKELLQLSRISNSFTSLVALKRARPRVAVVAQTTRTPAPTPAGGPDAQATAAHRSLAVRTLTDLFSFYCETPGELPLPPDTAILHSPYRAIDFARMSPRAWASRRGVPAPRQADHRDGPARRPKFLTARR</sequence>
<gene>
    <name evidence="2" type="ORF">FBZ93_111234</name>
</gene>
<evidence type="ECO:0000256" key="1">
    <source>
        <dbReference type="SAM" id="MobiDB-lite"/>
    </source>
</evidence>
<evidence type="ECO:0000313" key="3">
    <source>
        <dbReference type="Proteomes" id="UP000321304"/>
    </source>
</evidence>
<reference evidence="2 3" key="1">
    <citation type="submission" date="2019-06" db="EMBL/GenBank/DDBJ databases">
        <title>Genomic Encyclopedia of Type Strains, Phase IV (KMG-V): Genome sequencing to study the core and pangenomes of soil and plant-associated prokaryotes.</title>
        <authorList>
            <person name="Whitman W."/>
        </authorList>
    </citation>
    <scope>NUCLEOTIDE SEQUENCE [LARGE SCALE GENOMIC DNA]</scope>
    <source>
        <strain evidence="2 3">BR 10355</strain>
    </source>
</reference>
<organism evidence="2 3">
    <name type="scientific">Bradyrhizobium macuxiense</name>
    <dbReference type="NCBI Taxonomy" id="1755647"/>
    <lineage>
        <taxon>Bacteria</taxon>
        <taxon>Pseudomonadati</taxon>
        <taxon>Pseudomonadota</taxon>
        <taxon>Alphaproteobacteria</taxon>
        <taxon>Hyphomicrobiales</taxon>
        <taxon>Nitrobacteraceae</taxon>
        <taxon>Bradyrhizobium</taxon>
    </lineage>
</organism>
<dbReference type="Proteomes" id="UP000321304">
    <property type="component" value="Unassembled WGS sequence"/>
</dbReference>
<protein>
    <submittedName>
        <fullName evidence="2">Uncharacterized protein</fullName>
    </submittedName>
</protein>
<feature type="region of interest" description="Disordered" evidence="1">
    <location>
        <begin position="161"/>
        <end position="190"/>
    </location>
</feature>
<dbReference type="AlphaFoldDB" id="A0A560LCV9"/>
<feature type="compositionally biased region" description="Basic residues" evidence="1">
    <location>
        <begin position="181"/>
        <end position="190"/>
    </location>
</feature>
<keyword evidence="3" id="KW-1185">Reference proteome</keyword>